<dbReference type="RefSeq" id="WP_146400886.1">
    <property type="nucleotide sequence ID" value="NZ_SJPJ01000001.1"/>
</dbReference>
<comment type="caution">
    <text evidence="2">The sequence shown here is derived from an EMBL/GenBank/DDBJ whole genome shotgun (WGS) entry which is preliminary data.</text>
</comment>
<accession>A0A5C5Z8T4</accession>
<dbReference type="EMBL" id="SJPJ01000001">
    <property type="protein sequence ID" value="TWT83605.1"/>
    <property type="molecule type" value="Genomic_DNA"/>
</dbReference>
<evidence type="ECO:0000313" key="2">
    <source>
        <dbReference type="EMBL" id="TWT83605.1"/>
    </source>
</evidence>
<dbReference type="InterPro" id="IPR002035">
    <property type="entry name" value="VWF_A"/>
</dbReference>
<dbReference type="SMART" id="SM00327">
    <property type="entry name" value="VWA"/>
    <property type="match status" value="1"/>
</dbReference>
<dbReference type="SUPFAM" id="SSF53300">
    <property type="entry name" value="vWA-like"/>
    <property type="match status" value="1"/>
</dbReference>
<name>A0A5C5Z8T4_9BACT</name>
<organism evidence="2 3">
    <name type="scientific">Novipirellula herctigrandis</name>
    <dbReference type="NCBI Taxonomy" id="2527986"/>
    <lineage>
        <taxon>Bacteria</taxon>
        <taxon>Pseudomonadati</taxon>
        <taxon>Planctomycetota</taxon>
        <taxon>Planctomycetia</taxon>
        <taxon>Pirellulales</taxon>
        <taxon>Pirellulaceae</taxon>
        <taxon>Novipirellula</taxon>
    </lineage>
</organism>
<proteinExistence type="predicted"/>
<dbReference type="Pfam" id="PF00092">
    <property type="entry name" value="VWA"/>
    <property type="match status" value="1"/>
</dbReference>
<dbReference type="InterPro" id="IPR036465">
    <property type="entry name" value="vWFA_dom_sf"/>
</dbReference>
<sequence>MPTIAQDSSESRALAESLACGEREIHPRGHVTVPEMCEEETPLRAALKHGAPTLVSTLLHGILLFVLGLWSVAIPESEEFKIASALKGVEEEMEEFADFELEELELTEQEELASEMSAVELEPVDMSDLSASELLSVTPLPELAASFDTSDLMLSGLGKGNQGLGESLEMNSGTMASFFGTKSRGNRIVFVVDSSCSMVQGRMHTTLIEIVRSVSQMTQKQSFSVILFSDQVYPMFFPSSIDEMLPATAENKQKLAMWLNTIELCIGGQMVEAIEMAATLRPHVVYVLSDGGPSIKAIETLKEENQWRFVINTLGMTVRDEEAQQRLVSLAKTFGGVYRPVYVNPVARELAKQQRFPANNKGPGRVWGTKVRVRTR</sequence>
<dbReference type="AlphaFoldDB" id="A0A5C5Z8T4"/>
<evidence type="ECO:0000313" key="3">
    <source>
        <dbReference type="Proteomes" id="UP000315010"/>
    </source>
</evidence>
<dbReference type="OrthoDB" id="288124at2"/>
<dbReference type="Proteomes" id="UP000315010">
    <property type="component" value="Unassembled WGS sequence"/>
</dbReference>
<reference evidence="2 3" key="1">
    <citation type="submission" date="2019-02" db="EMBL/GenBank/DDBJ databases">
        <title>Deep-cultivation of Planctomycetes and their phenomic and genomic characterization uncovers novel biology.</title>
        <authorList>
            <person name="Wiegand S."/>
            <person name="Jogler M."/>
            <person name="Boedeker C."/>
            <person name="Pinto D."/>
            <person name="Vollmers J."/>
            <person name="Rivas-Marin E."/>
            <person name="Kohn T."/>
            <person name="Peeters S.H."/>
            <person name="Heuer A."/>
            <person name="Rast P."/>
            <person name="Oberbeckmann S."/>
            <person name="Bunk B."/>
            <person name="Jeske O."/>
            <person name="Meyerdierks A."/>
            <person name="Storesund J.E."/>
            <person name="Kallscheuer N."/>
            <person name="Luecker S."/>
            <person name="Lage O.M."/>
            <person name="Pohl T."/>
            <person name="Merkel B.J."/>
            <person name="Hornburger P."/>
            <person name="Mueller R.-W."/>
            <person name="Bruemmer F."/>
            <person name="Labrenz M."/>
            <person name="Spormann A.M."/>
            <person name="Op Den Camp H."/>
            <person name="Overmann J."/>
            <person name="Amann R."/>
            <person name="Jetten M.S.M."/>
            <person name="Mascher T."/>
            <person name="Medema M.H."/>
            <person name="Devos D.P."/>
            <person name="Kaster A.-K."/>
            <person name="Ovreas L."/>
            <person name="Rohde M."/>
            <person name="Galperin M.Y."/>
            <person name="Jogler C."/>
        </authorList>
    </citation>
    <scope>NUCLEOTIDE SEQUENCE [LARGE SCALE GENOMIC DNA]</scope>
    <source>
        <strain evidence="2 3">CA13</strain>
    </source>
</reference>
<protein>
    <recommendedName>
        <fullName evidence="1">VWFA domain-containing protein</fullName>
    </recommendedName>
</protein>
<evidence type="ECO:0000259" key="1">
    <source>
        <dbReference type="SMART" id="SM00327"/>
    </source>
</evidence>
<gene>
    <name evidence="2" type="ORF">CA13_50720</name>
</gene>
<keyword evidence="3" id="KW-1185">Reference proteome</keyword>
<feature type="domain" description="VWFA" evidence="1">
    <location>
        <begin position="185"/>
        <end position="358"/>
    </location>
</feature>
<dbReference type="Gene3D" id="3.40.50.410">
    <property type="entry name" value="von Willebrand factor, type A domain"/>
    <property type="match status" value="1"/>
</dbReference>